<dbReference type="SUPFAM" id="SSF52374">
    <property type="entry name" value="Nucleotidylyl transferase"/>
    <property type="match status" value="1"/>
</dbReference>
<name>A0ABY1KLH6_9FLAO</name>
<evidence type="ECO:0000313" key="6">
    <source>
        <dbReference type="Proteomes" id="UP000185728"/>
    </source>
</evidence>
<dbReference type="Gene3D" id="3.40.50.620">
    <property type="entry name" value="HUPs"/>
    <property type="match status" value="1"/>
</dbReference>
<comment type="caution">
    <text evidence="5">The sequence shown here is derived from an EMBL/GenBank/DDBJ whole genome shotgun (WGS) entry which is preliminary data.</text>
</comment>
<keyword evidence="2" id="KW-0067">ATP-binding</keyword>
<feature type="domain" description="Citrate lyase ligase C-terminal" evidence="3">
    <location>
        <begin position="12"/>
        <end position="66"/>
    </location>
</feature>
<proteinExistence type="predicted"/>
<dbReference type="InterPro" id="IPR013166">
    <property type="entry name" value="Citrate_lyase_ligase_C"/>
</dbReference>
<gene>
    <name evidence="5" type="ORF">SAMN05421766_10296</name>
</gene>
<protein>
    <submittedName>
        <fullName evidence="5">HTH-type transcriptional regulator, transcriptional repressor of NAD biosynthesis genes</fullName>
    </submittedName>
</protein>
<keyword evidence="6" id="KW-1185">Reference proteome</keyword>
<dbReference type="Pfam" id="PF08218">
    <property type="entry name" value="Citrate_ly_lig"/>
    <property type="match status" value="1"/>
</dbReference>
<dbReference type="SUPFAM" id="SSF52540">
    <property type="entry name" value="P-loop containing nucleoside triphosphate hydrolases"/>
    <property type="match status" value="1"/>
</dbReference>
<dbReference type="PANTHER" id="PTHR37512">
    <property type="entry name" value="TRIFUNCTIONAL NAD BIOSYNTHESIS/REGULATOR PROTEIN NADR"/>
    <property type="match status" value="1"/>
</dbReference>
<evidence type="ECO:0000256" key="1">
    <source>
        <dbReference type="ARBA" id="ARBA00022741"/>
    </source>
</evidence>
<evidence type="ECO:0000256" key="2">
    <source>
        <dbReference type="ARBA" id="ARBA00022840"/>
    </source>
</evidence>
<keyword evidence="1" id="KW-0547">Nucleotide-binding</keyword>
<dbReference type="NCBIfam" id="TIGR00125">
    <property type="entry name" value="cyt_tran_rel"/>
    <property type="match status" value="1"/>
</dbReference>
<dbReference type="InterPro" id="IPR004821">
    <property type="entry name" value="Cyt_trans-like"/>
</dbReference>
<sequence length="331" mass="38301">MVKAFIFGKFMPFHKGHEAMINFALTKCDHLSVLVCCSDREKIPSETRKNWIEETFKSTQNIEVNTFSYSEADLPNTSESSREVSSLWSEIFKKLYPDHDLVITSEEYGDYVASFMKIKHIPFDIPKQRYPVSATAVRNDLFSNWKFLPPSVKPYFAIKVVILGTESTGKTTLAEKLAKHYKCSLVKEAGRDLIPNSNSFEFKDLHLVASEHAKRINQQKCGESPLIIIDTDIHTTMSYANFIFNKDLKVDNQIYNSNKADLYLYLNNDVKFQQDGTRLSELNRNLLDLSNRKILKEKRIDFVEIKGGWKQRFKSALMEIDLVIKKNEQWA</sequence>
<dbReference type="InterPro" id="IPR052735">
    <property type="entry name" value="NAD_biosynth-regulator"/>
</dbReference>
<dbReference type="PANTHER" id="PTHR37512:SF1">
    <property type="entry name" value="NADR_TTD14 AAA DOMAIN-CONTAINING PROTEIN"/>
    <property type="match status" value="1"/>
</dbReference>
<dbReference type="InterPro" id="IPR027417">
    <property type="entry name" value="P-loop_NTPase"/>
</dbReference>
<dbReference type="EMBL" id="FTOB01000002">
    <property type="protein sequence ID" value="SIS47118.1"/>
    <property type="molecule type" value="Genomic_DNA"/>
</dbReference>
<accession>A0ABY1KLH6</accession>
<dbReference type="Proteomes" id="UP000185728">
    <property type="component" value="Unassembled WGS sequence"/>
</dbReference>
<dbReference type="Gene3D" id="3.40.50.300">
    <property type="entry name" value="P-loop containing nucleotide triphosphate hydrolases"/>
    <property type="match status" value="1"/>
</dbReference>
<feature type="domain" description="NadR/Ttd14 AAA" evidence="4">
    <location>
        <begin position="159"/>
        <end position="312"/>
    </location>
</feature>
<dbReference type="Pfam" id="PF13521">
    <property type="entry name" value="AAA_28"/>
    <property type="match status" value="1"/>
</dbReference>
<evidence type="ECO:0000259" key="4">
    <source>
        <dbReference type="Pfam" id="PF13521"/>
    </source>
</evidence>
<dbReference type="InterPro" id="IPR014729">
    <property type="entry name" value="Rossmann-like_a/b/a_fold"/>
</dbReference>
<reference evidence="5 6" key="1">
    <citation type="submission" date="2017-01" db="EMBL/GenBank/DDBJ databases">
        <authorList>
            <person name="Varghese N."/>
            <person name="Submissions S."/>
        </authorList>
    </citation>
    <scope>NUCLEOTIDE SEQUENCE [LARGE SCALE GENOMIC DNA]</scope>
    <source>
        <strain evidence="5 6">DSM 2061</strain>
    </source>
</reference>
<dbReference type="InterPro" id="IPR038727">
    <property type="entry name" value="NadR/Ttd14_AAA_dom"/>
</dbReference>
<organism evidence="5 6">
    <name type="scientific">Zobellia uliginosa</name>
    <dbReference type="NCBI Taxonomy" id="143224"/>
    <lineage>
        <taxon>Bacteria</taxon>
        <taxon>Pseudomonadati</taxon>
        <taxon>Bacteroidota</taxon>
        <taxon>Flavobacteriia</taxon>
        <taxon>Flavobacteriales</taxon>
        <taxon>Flavobacteriaceae</taxon>
        <taxon>Zobellia</taxon>
    </lineage>
</organism>
<evidence type="ECO:0000259" key="3">
    <source>
        <dbReference type="Pfam" id="PF08218"/>
    </source>
</evidence>
<evidence type="ECO:0000313" key="5">
    <source>
        <dbReference type="EMBL" id="SIS47118.1"/>
    </source>
</evidence>
<dbReference type="RefSeq" id="WP_076453900.1">
    <property type="nucleotide sequence ID" value="NZ_FTOB01000002.1"/>
</dbReference>